<name>A0A7J7C780_TRIWF</name>
<dbReference type="Pfam" id="PF03478">
    <property type="entry name" value="Beta-prop_KIB1-4"/>
    <property type="match status" value="1"/>
</dbReference>
<comment type="caution">
    <text evidence="2">The sequence shown here is derived from an EMBL/GenBank/DDBJ whole genome shotgun (WGS) entry which is preliminary data.</text>
</comment>
<accession>A0A7J7C780</accession>
<gene>
    <name evidence="2" type="ORF">HS088_TW20G00329</name>
</gene>
<keyword evidence="3" id="KW-1185">Reference proteome</keyword>
<dbReference type="PANTHER" id="PTHR44259">
    <property type="entry name" value="OS07G0183000 PROTEIN-RELATED"/>
    <property type="match status" value="1"/>
</dbReference>
<proteinExistence type="predicted"/>
<dbReference type="AlphaFoldDB" id="A0A7J7C780"/>
<protein>
    <recommendedName>
        <fullName evidence="1">KIB1-4 beta-propeller domain-containing protein</fullName>
    </recommendedName>
</protein>
<dbReference type="InterPro" id="IPR050942">
    <property type="entry name" value="F-box_BR-signaling"/>
</dbReference>
<evidence type="ECO:0000313" key="3">
    <source>
        <dbReference type="Proteomes" id="UP000593562"/>
    </source>
</evidence>
<dbReference type="Proteomes" id="UP000593562">
    <property type="component" value="Unassembled WGS sequence"/>
</dbReference>
<dbReference type="PANTHER" id="PTHR44259:SF87">
    <property type="entry name" value="F-BOX DOMAIN-CONTAINING PROTEIN"/>
    <property type="match status" value="1"/>
</dbReference>
<sequence length="516" mass="59077">MADLVFNAYRNLGDYLSLSSSFINQRWFYGHGGNKAASTPNHDQTQVEWCQNCLENLPKDITKTMIFQTLTLSDQIRVSIVSKSCRDQIRGICPVSQLPWLLLPRDDLGSKKLSFFDMSAGRVHDYDIPSQLQGGTFCGSSKGWLVFTKAKKTVSSYFTITFTMWWTDEEPTVELEIFLFNPISKSVHQLPSLQAPTNPAFDIFCQIIFVQLSSTDLTDCIVSSVIYMGDYDISKLGFCRPGVDDHWSILDGQENYDYVDTLFWNGTLCVLRARTNENENVEKFTFKFGGGCEVNINMIPCDRDEPQLIYFMFFDDENDIGVDHENNIGINDLEIDIGVDQENDIQIDEDEEDDVDDYMGISKNYLKDQYLLESTNGELLMIVKISDVYMNYAQTTDIEHSDETLHYVSRKTSGFEVFKMDSDVGQFRRVDDISDQVIFLTLFGSQSCSANDLEGDRGNCIYFVEDTKYIGYENSIAITSRESGVYYLNERKIERSIPNVVDSNPEDLMSWFMPYL</sequence>
<organism evidence="2 3">
    <name type="scientific">Tripterygium wilfordii</name>
    <name type="common">Thunder God vine</name>
    <dbReference type="NCBI Taxonomy" id="458696"/>
    <lineage>
        <taxon>Eukaryota</taxon>
        <taxon>Viridiplantae</taxon>
        <taxon>Streptophyta</taxon>
        <taxon>Embryophyta</taxon>
        <taxon>Tracheophyta</taxon>
        <taxon>Spermatophyta</taxon>
        <taxon>Magnoliopsida</taxon>
        <taxon>eudicotyledons</taxon>
        <taxon>Gunneridae</taxon>
        <taxon>Pentapetalae</taxon>
        <taxon>rosids</taxon>
        <taxon>fabids</taxon>
        <taxon>Celastrales</taxon>
        <taxon>Celastraceae</taxon>
        <taxon>Tripterygium</taxon>
    </lineage>
</organism>
<dbReference type="InParanoid" id="A0A7J7C780"/>
<feature type="domain" description="KIB1-4 beta-propeller" evidence="1">
    <location>
        <begin position="115"/>
        <end position="486"/>
    </location>
</feature>
<evidence type="ECO:0000313" key="2">
    <source>
        <dbReference type="EMBL" id="KAF5729960.1"/>
    </source>
</evidence>
<dbReference type="EMBL" id="JAAARO010000020">
    <property type="protein sequence ID" value="KAF5729960.1"/>
    <property type="molecule type" value="Genomic_DNA"/>
</dbReference>
<reference evidence="2 3" key="1">
    <citation type="journal article" date="2020" name="Nat. Commun.">
        <title>Genome of Tripterygium wilfordii and identification of cytochrome P450 involved in triptolide biosynthesis.</title>
        <authorList>
            <person name="Tu L."/>
            <person name="Su P."/>
            <person name="Zhang Z."/>
            <person name="Gao L."/>
            <person name="Wang J."/>
            <person name="Hu T."/>
            <person name="Zhou J."/>
            <person name="Zhang Y."/>
            <person name="Zhao Y."/>
            <person name="Liu Y."/>
            <person name="Song Y."/>
            <person name="Tong Y."/>
            <person name="Lu Y."/>
            <person name="Yang J."/>
            <person name="Xu C."/>
            <person name="Jia M."/>
            <person name="Peters R.J."/>
            <person name="Huang L."/>
            <person name="Gao W."/>
        </authorList>
    </citation>
    <scope>NUCLEOTIDE SEQUENCE [LARGE SCALE GENOMIC DNA]</scope>
    <source>
        <strain evidence="3">cv. XIE 37</strain>
        <tissue evidence="2">Leaf</tissue>
    </source>
</reference>
<evidence type="ECO:0000259" key="1">
    <source>
        <dbReference type="Pfam" id="PF03478"/>
    </source>
</evidence>
<dbReference type="InterPro" id="IPR005174">
    <property type="entry name" value="KIB1-4_b-propeller"/>
</dbReference>